<organism evidence="3 4">
    <name type="scientific">Striga hermonthica</name>
    <name type="common">Purple witchweed</name>
    <name type="synonym">Buchnera hermonthica</name>
    <dbReference type="NCBI Taxonomy" id="68872"/>
    <lineage>
        <taxon>Eukaryota</taxon>
        <taxon>Viridiplantae</taxon>
        <taxon>Streptophyta</taxon>
        <taxon>Embryophyta</taxon>
        <taxon>Tracheophyta</taxon>
        <taxon>Spermatophyta</taxon>
        <taxon>Magnoliopsida</taxon>
        <taxon>eudicotyledons</taxon>
        <taxon>Gunneridae</taxon>
        <taxon>Pentapetalae</taxon>
        <taxon>asterids</taxon>
        <taxon>lamiids</taxon>
        <taxon>Lamiales</taxon>
        <taxon>Orobanchaceae</taxon>
        <taxon>Buchnereae</taxon>
        <taxon>Striga</taxon>
    </lineage>
</organism>
<dbReference type="PANTHER" id="PTHR33107:SF5">
    <property type="entry name" value="KUNITZ TRYPSIN INHIBITOR 5"/>
    <property type="match status" value="1"/>
</dbReference>
<name>A0A9N7RU49_STRHE</name>
<evidence type="ECO:0000256" key="1">
    <source>
        <dbReference type="ARBA" id="ARBA00005440"/>
    </source>
</evidence>
<accession>A0A9N7RU49</accession>
<gene>
    <name evidence="3" type="ORF">SHERM_09117</name>
</gene>
<comment type="similarity">
    <text evidence="1">Belongs to the protease inhibitor I3 (leguminous Kunitz-type inhibitor) family.</text>
</comment>
<comment type="caution">
    <text evidence="3">The sequence shown here is derived from an EMBL/GenBank/DDBJ whole genome shotgun (WGS) entry which is preliminary data.</text>
</comment>
<feature type="signal peptide" evidence="2">
    <location>
        <begin position="1"/>
        <end position="21"/>
    </location>
</feature>
<evidence type="ECO:0000313" key="3">
    <source>
        <dbReference type="EMBL" id="CAA0843342.1"/>
    </source>
</evidence>
<sequence>MRSTHHLISLACFLAVSLAAAQAPSPAPILDTSGQELLTGVQYRIRSSRGEVDINVDRNSSCPLDLFAAPRIHAGPGLPVTFHLPHESVAGLPVRTLTEVSIQFSTASADTACNDGGVWTVRFDASLRGFGFTTGGNIWAANSLFTIQTAWGSNGIVYCPRNDCPGVCGFLTISFQGRVSVTLSEAEGFLPVVFERVEADDIAIIKMSTDKLNQAGRALK</sequence>
<dbReference type="InterPro" id="IPR002160">
    <property type="entry name" value="Prot_inh_Kunz-lg"/>
</dbReference>
<keyword evidence="2" id="KW-0732">Signal</keyword>
<protein>
    <submittedName>
        <fullName evidence="3">Uncharacterized protein</fullName>
    </submittedName>
</protein>
<dbReference type="SMART" id="SM00452">
    <property type="entry name" value="STI"/>
    <property type="match status" value="1"/>
</dbReference>
<dbReference type="Pfam" id="PF00197">
    <property type="entry name" value="Kunitz_legume"/>
    <property type="match status" value="1"/>
</dbReference>
<dbReference type="InterPro" id="IPR011065">
    <property type="entry name" value="Kunitz_inhibitor_STI-like_sf"/>
</dbReference>
<evidence type="ECO:0000313" key="4">
    <source>
        <dbReference type="Proteomes" id="UP001153555"/>
    </source>
</evidence>
<dbReference type="Gene3D" id="2.80.10.50">
    <property type="match status" value="1"/>
</dbReference>
<dbReference type="EMBL" id="CACSLK010035018">
    <property type="protein sequence ID" value="CAA0843342.1"/>
    <property type="molecule type" value="Genomic_DNA"/>
</dbReference>
<dbReference type="Proteomes" id="UP001153555">
    <property type="component" value="Unassembled WGS sequence"/>
</dbReference>
<proteinExistence type="inferred from homology"/>
<dbReference type="AlphaFoldDB" id="A0A9N7RU49"/>
<reference evidence="3" key="1">
    <citation type="submission" date="2019-12" db="EMBL/GenBank/DDBJ databases">
        <authorList>
            <person name="Scholes J."/>
        </authorList>
    </citation>
    <scope>NUCLEOTIDE SEQUENCE</scope>
</reference>
<dbReference type="CDD" id="cd00178">
    <property type="entry name" value="beta-trefoil_STI"/>
    <property type="match status" value="1"/>
</dbReference>
<dbReference type="InterPro" id="IPR056368">
    <property type="entry name" value="KTI1"/>
</dbReference>
<dbReference type="PANTHER" id="PTHR33107">
    <property type="entry name" value="KUNITZ TRYPSIN INHIBITOR 2"/>
    <property type="match status" value="1"/>
</dbReference>
<dbReference type="SUPFAM" id="SSF50386">
    <property type="entry name" value="STI-like"/>
    <property type="match status" value="1"/>
</dbReference>
<feature type="chain" id="PRO_5040282307" evidence="2">
    <location>
        <begin position="22"/>
        <end position="220"/>
    </location>
</feature>
<dbReference type="GO" id="GO:0004866">
    <property type="term" value="F:endopeptidase inhibitor activity"/>
    <property type="evidence" value="ECO:0007669"/>
    <property type="project" value="InterPro"/>
</dbReference>
<keyword evidence="4" id="KW-1185">Reference proteome</keyword>
<evidence type="ECO:0000256" key="2">
    <source>
        <dbReference type="SAM" id="SignalP"/>
    </source>
</evidence>